<evidence type="ECO:0000256" key="2">
    <source>
        <dbReference type="ARBA" id="ARBA00022722"/>
    </source>
</evidence>
<keyword evidence="3" id="KW-0378">Hydrolase</keyword>
<protein>
    <submittedName>
        <fullName evidence="4">Uncharacterized protein</fullName>
    </submittedName>
</protein>
<name>A0A1M4YNU4_9FLAO</name>
<dbReference type="GO" id="GO:0004540">
    <property type="term" value="F:RNA nuclease activity"/>
    <property type="evidence" value="ECO:0007669"/>
    <property type="project" value="InterPro"/>
</dbReference>
<dbReference type="GO" id="GO:0016787">
    <property type="term" value="F:hydrolase activity"/>
    <property type="evidence" value="ECO:0007669"/>
    <property type="project" value="UniProtKB-KW"/>
</dbReference>
<keyword evidence="1" id="KW-1277">Toxin-antitoxin system</keyword>
<dbReference type="EMBL" id="FQVQ01000003">
    <property type="protein sequence ID" value="SHF07323.1"/>
    <property type="molecule type" value="Genomic_DNA"/>
</dbReference>
<dbReference type="RefSeq" id="WP_073361973.1">
    <property type="nucleotide sequence ID" value="NZ_FQVQ01000003.1"/>
</dbReference>
<keyword evidence="5" id="KW-1185">Reference proteome</keyword>
<reference evidence="4 5" key="1">
    <citation type="submission" date="2016-11" db="EMBL/GenBank/DDBJ databases">
        <authorList>
            <person name="Jaros S."/>
            <person name="Januszkiewicz K."/>
            <person name="Wedrychowicz H."/>
        </authorList>
    </citation>
    <scope>NUCLEOTIDE SEQUENCE [LARGE SCALE GENOMIC DNA]</scope>
    <source>
        <strain evidence="4 5">DSM 25660</strain>
    </source>
</reference>
<dbReference type="GO" id="GO:0110001">
    <property type="term" value="C:toxin-antitoxin complex"/>
    <property type="evidence" value="ECO:0007669"/>
    <property type="project" value="InterPro"/>
</dbReference>
<dbReference type="Pfam" id="PF01934">
    <property type="entry name" value="HepT-like"/>
    <property type="match status" value="1"/>
</dbReference>
<dbReference type="InterPro" id="IPR008201">
    <property type="entry name" value="HepT-like"/>
</dbReference>
<evidence type="ECO:0000313" key="5">
    <source>
        <dbReference type="Proteomes" id="UP000184147"/>
    </source>
</evidence>
<accession>A0A1M4YNU4</accession>
<dbReference type="STRING" id="1124188.SAMN05444377_103169"/>
<sequence length="147" mass="17544">MNFDKLTDKERIEFALGSIKLINHYLRGVNEEKFENDMKTQDAIQYRMSCIGNAINAVSEKLRERYDILWGLYVVLNIDSAELMFQLKQKDKETNEPYESLKSLFNILYDVYRHEYSDVLDSEKKSYVEDYDYPIKTKNSIWTVKNK</sequence>
<dbReference type="Proteomes" id="UP000184147">
    <property type="component" value="Unassembled WGS sequence"/>
</dbReference>
<gene>
    <name evidence="4" type="ORF">SAMN05444377_103169</name>
</gene>
<keyword evidence="2" id="KW-0540">Nuclease</keyword>
<evidence type="ECO:0000313" key="4">
    <source>
        <dbReference type="EMBL" id="SHF07323.1"/>
    </source>
</evidence>
<proteinExistence type="predicted"/>
<evidence type="ECO:0000256" key="3">
    <source>
        <dbReference type="ARBA" id="ARBA00022801"/>
    </source>
</evidence>
<evidence type="ECO:0000256" key="1">
    <source>
        <dbReference type="ARBA" id="ARBA00022649"/>
    </source>
</evidence>
<organism evidence="4 5">
    <name type="scientific">Flavobacterium fontis</name>
    <dbReference type="NCBI Taxonomy" id="1124188"/>
    <lineage>
        <taxon>Bacteria</taxon>
        <taxon>Pseudomonadati</taxon>
        <taxon>Bacteroidota</taxon>
        <taxon>Flavobacteriia</taxon>
        <taxon>Flavobacteriales</taxon>
        <taxon>Flavobacteriaceae</taxon>
        <taxon>Flavobacterium</taxon>
    </lineage>
</organism>
<dbReference type="AlphaFoldDB" id="A0A1M4YNU4"/>